<evidence type="ECO:0000313" key="1">
    <source>
        <dbReference type="EMBL" id="MCH5599984.1"/>
    </source>
</evidence>
<keyword evidence="1" id="KW-0378">Hydrolase</keyword>
<proteinExistence type="predicted"/>
<dbReference type="RefSeq" id="WP_240832002.1">
    <property type="nucleotide sequence ID" value="NZ_JAKWBL010000004.1"/>
</dbReference>
<comment type="caution">
    <text evidence="1">The sequence shown here is derived from an EMBL/GenBank/DDBJ whole genome shotgun (WGS) entry which is preliminary data.</text>
</comment>
<keyword evidence="2" id="KW-1185">Reference proteome</keyword>
<evidence type="ECO:0000313" key="2">
    <source>
        <dbReference type="Proteomes" id="UP001202248"/>
    </source>
</evidence>
<reference evidence="1 2" key="1">
    <citation type="submission" date="2022-02" db="EMBL/GenBank/DDBJ databases">
        <authorList>
            <person name="Min J."/>
        </authorList>
    </citation>
    <scope>NUCLEOTIDE SEQUENCE [LARGE SCALE GENOMIC DNA]</scope>
    <source>
        <strain evidence="1 2">GR10-1</strain>
    </source>
</reference>
<dbReference type="SUPFAM" id="SSF53474">
    <property type="entry name" value="alpha/beta-Hydrolases"/>
    <property type="match status" value="1"/>
</dbReference>
<sequence length="100" mass="11782">MLDKFPLKYLLPGAFRPSNKELIYLKKDLKLIEKDWDKVKCPVWIVHGNKDSFVPVGNAYYIEKKLVANHNKKLLILDGARHFIPWEQYDDIKKVLMGLK</sequence>
<organism evidence="1 2">
    <name type="scientific">Niabella ginsengisoli</name>
    <dbReference type="NCBI Taxonomy" id="522298"/>
    <lineage>
        <taxon>Bacteria</taxon>
        <taxon>Pseudomonadati</taxon>
        <taxon>Bacteroidota</taxon>
        <taxon>Chitinophagia</taxon>
        <taxon>Chitinophagales</taxon>
        <taxon>Chitinophagaceae</taxon>
        <taxon>Niabella</taxon>
    </lineage>
</organism>
<dbReference type="InterPro" id="IPR029058">
    <property type="entry name" value="AB_hydrolase_fold"/>
</dbReference>
<name>A0ABS9SNM7_9BACT</name>
<dbReference type="EMBL" id="JAKWBL010000004">
    <property type="protein sequence ID" value="MCH5599984.1"/>
    <property type="molecule type" value="Genomic_DNA"/>
</dbReference>
<protein>
    <submittedName>
        <fullName evidence="1">Alpha/beta hydrolase</fullName>
    </submittedName>
</protein>
<gene>
    <name evidence="1" type="ORF">MKP09_19745</name>
</gene>
<dbReference type="Gene3D" id="3.40.50.1820">
    <property type="entry name" value="alpha/beta hydrolase"/>
    <property type="match status" value="1"/>
</dbReference>
<accession>A0ABS9SNM7</accession>
<dbReference type="Proteomes" id="UP001202248">
    <property type="component" value="Unassembled WGS sequence"/>
</dbReference>
<dbReference type="GO" id="GO:0016787">
    <property type="term" value="F:hydrolase activity"/>
    <property type="evidence" value="ECO:0007669"/>
    <property type="project" value="UniProtKB-KW"/>
</dbReference>